<protein>
    <recommendedName>
        <fullName evidence="4">VRR-NUC domain-containing protein</fullName>
    </recommendedName>
</protein>
<dbReference type="InterPro" id="IPR011856">
    <property type="entry name" value="tRNA_endonuc-like_dom_sf"/>
</dbReference>
<evidence type="ECO:0000259" key="4">
    <source>
        <dbReference type="Pfam" id="PF08774"/>
    </source>
</evidence>
<dbReference type="GO" id="GO:0004518">
    <property type="term" value="F:nuclease activity"/>
    <property type="evidence" value="ECO:0007669"/>
    <property type="project" value="UniProtKB-KW"/>
</dbReference>
<evidence type="ECO:0000256" key="2">
    <source>
        <dbReference type="ARBA" id="ARBA00022722"/>
    </source>
</evidence>
<dbReference type="Pfam" id="PF08774">
    <property type="entry name" value="VRR_NUC"/>
    <property type="match status" value="1"/>
</dbReference>
<sequence>MIRKPRKKTEHPESRLQRSCVKWFRLQYPRVLLFAIPNGGDRSPVEAAIMQGEGVERGIPDLCLPRPKASWHGLYLEAKIAPNDLSPDQVEKIALLRAEGYRCEVFYTLDQFMEIVNNYLKLPDYGSTTGENR</sequence>
<keyword evidence="2" id="KW-0540">Nuclease</keyword>
<dbReference type="EMBL" id="MORL01000038">
    <property type="protein sequence ID" value="OIN55749.1"/>
    <property type="molecule type" value="Genomic_DNA"/>
</dbReference>
<dbReference type="GO" id="GO:0016788">
    <property type="term" value="F:hydrolase activity, acting on ester bonds"/>
    <property type="evidence" value="ECO:0007669"/>
    <property type="project" value="InterPro"/>
</dbReference>
<accession>A0A1S2VAR1</accession>
<comment type="caution">
    <text evidence="5">The sequence shown here is derived from an EMBL/GenBank/DDBJ whole genome shotgun (WGS) entry which is preliminary data.</text>
</comment>
<comment type="cofactor">
    <cofactor evidence="1">
        <name>Mg(2+)</name>
        <dbReference type="ChEBI" id="CHEBI:18420"/>
    </cofactor>
</comment>
<dbReference type="OrthoDB" id="1272564at2"/>
<dbReference type="AlphaFoldDB" id="A0A1S2VAR1"/>
<reference evidence="5 6" key="1">
    <citation type="submission" date="2016-10" db="EMBL/GenBank/DDBJ databases">
        <title>Arsenicibacter rosenii gen. nov., sp. nov., an efficient arsenic-methylating bacterium isolated from an arsenic-contaminated paddy soil.</title>
        <authorList>
            <person name="Huang K."/>
        </authorList>
    </citation>
    <scope>NUCLEOTIDE SEQUENCE [LARGE SCALE GENOMIC DNA]</scope>
    <source>
        <strain evidence="5 6">SM-1</strain>
    </source>
</reference>
<keyword evidence="6" id="KW-1185">Reference proteome</keyword>
<gene>
    <name evidence="5" type="ORF">BLX24_28450</name>
</gene>
<evidence type="ECO:0000256" key="1">
    <source>
        <dbReference type="ARBA" id="ARBA00001946"/>
    </source>
</evidence>
<keyword evidence="3" id="KW-0378">Hydrolase</keyword>
<dbReference type="Gene3D" id="3.40.1350.10">
    <property type="match status" value="1"/>
</dbReference>
<organism evidence="5 6">
    <name type="scientific">Arsenicibacter rosenii</name>
    <dbReference type="NCBI Taxonomy" id="1750698"/>
    <lineage>
        <taxon>Bacteria</taxon>
        <taxon>Pseudomonadati</taxon>
        <taxon>Bacteroidota</taxon>
        <taxon>Cytophagia</taxon>
        <taxon>Cytophagales</taxon>
        <taxon>Spirosomataceae</taxon>
        <taxon>Arsenicibacter</taxon>
    </lineage>
</organism>
<evidence type="ECO:0000256" key="3">
    <source>
        <dbReference type="ARBA" id="ARBA00022801"/>
    </source>
</evidence>
<feature type="domain" description="VRR-NUC" evidence="4">
    <location>
        <begin position="14"/>
        <end position="107"/>
    </location>
</feature>
<dbReference type="Proteomes" id="UP000181790">
    <property type="component" value="Unassembled WGS sequence"/>
</dbReference>
<evidence type="ECO:0000313" key="6">
    <source>
        <dbReference type="Proteomes" id="UP000181790"/>
    </source>
</evidence>
<name>A0A1S2VAR1_9BACT</name>
<dbReference type="GO" id="GO:0003676">
    <property type="term" value="F:nucleic acid binding"/>
    <property type="evidence" value="ECO:0007669"/>
    <property type="project" value="InterPro"/>
</dbReference>
<evidence type="ECO:0000313" key="5">
    <source>
        <dbReference type="EMBL" id="OIN55749.1"/>
    </source>
</evidence>
<dbReference type="InterPro" id="IPR014883">
    <property type="entry name" value="VRR_NUC"/>
</dbReference>
<proteinExistence type="predicted"/>